<dbReference type="Proteomes" id="UP000265520">
    <property type="component" value="Unassembled WGS sequence"/>
</dbReference>
<dbReference type="EMBL" id="LXQA010027624">
    <property type="protein sequence ID" value="MCH94571.1"/>
    <property type="molecule type" value="Genomic_DNA"/>
</dbReference>
<sequence length="95" mass="10890">GSRRRHQLTPVRRSPRLVVVFFSFAFVVRGTVHRRFYFLRLDLFSVTTLNAYKPLMEAHDPHCPGLPFNSGISNNNPPTPLIQPQLKTFAQALTK</sequence>
<gene>
    <name evidence="1" type="ORF">A2U01_0015534</name>
</gene>
<organism evidence="1 2">
    <name type="scientific">Trifolium medium</name>
    <dbReference type="NCBI Taxonomy" id="97028"/>
    <lineage>
        <taxon>Eukaryota</taxon>
        <taxon>Viridiplantae</taxon>
        <taxon>Streptophyta</taxon>
        <taxon>Embryophyta</taxon>
        <taxon>Tracheophyta</taxon>
        <taxon>Spermatophyta</taxon>
        <taxon>Magnoliopsida</taxon>
        <taxon>eudicotyledons</taxon>
        <taxon>Gunneridae</taxon>
        <taxon>Pentapetalae</taxon>
        <taxon>rosids</taxon>
        <taxon>fabids</taxon>
        <taxon>Fabales</taxon>
        <taxon>Fabaceae</taxon>
        <taxon>Papilionoideae</taxon>
        <taxon>50 kb inversion clade</taxon>
        <taxon>NPAAA clade</taxon>
        <taxon>Hologalegina</taxon>
        <taxon>IRL clade</taxon>
        <taxon>Trifolieae</taxon>
        <taxon>Trifolium</taxon>
    </lineage>
</organism>
<evidence type="ECO:0000313" key="1">
    <source>
        <dbReference type="EMBL" id="MCH94571.1"/>
    </source>
</evidence>
<accession>A0A392N4C0</accession>
<feature type="non-terminal residue" evidence="1">
    <location>
        <position position="1"/>
    </location>
</feature>
<feature type="non-terminal residue" evidence="1">
    <location>
        <position position="95"/>
    </location>
</feature>
<comment type="caution">
    <text evidence="1">The sequence shown here is derived from an EMBL/GenBank/DDBJ whole genome shotgun (WGS) entry which is preliminary data.</text>
</comment>
<protein>
    <submittedName>
        <fullName evidence="1">Uncharacterized protein</fullName>
    </submittedName>
</protein>
<keyword evidence="2" id="KW-1185">Reference proteome</keyword>
<proteinExistence type="predicted"/>
<reference evidence="1 2" key="1">
    <citation type="journal article" date="2018" name="Front. Plant Sci.">
        <title>Red Clover (Trifolium pratense) and Zigzag Clover (T. medium) - A Picture of Genomic Similarities and Differences.</title>
        <authorList>
            <person name="Dluhosova J."/>
            <person name="Istvanek J."/>
            <person name="Nedelnik J."/>
            <person name="Repkova J."/>
        </authorList>
    </citation>
    <scope>NUCLEOTIDE SEQUENCE [LARGE SCALE GENOMIC DNA]</scope>
    <source>
        <strain evidence="2">cv. 10/8</strain>
        <tissue evidence="1">Leaf</tissue>
    </source>
</reference>
<evidence type="ECO:0000313" key="2">
    <source>
        <dbReference type="Proteomes" id="UP000265520"/>
    </source>
</evidence>
<dbReference type="AlphaFoldDB" id="A0A392N4C0"/>
<name>A0A392N4C0_9FABA</name>